<dbReference type="PROSITE" id="PS52016">
    <property type="entry name" value="TONB_DEPENDENT_REC_3"/>
    <property type="match status" value="1"/>
</dbReference>
<comment type="subcellular location">
    <subcellularLocation>
        <location evidence="1 11">Cell outer membrane</location>
        <topology evidence="1 11">Multi-pass membrane protein</topology>
    </subcellularLocation>
</comment>
<keyword evidence="3 11" id="KW-1134">Transmembrane beta strand</keyword>
<evidence type="ECO:0000256" key="1">
    <source>
        <dbReference type="ARBA" id="ARBA00004571"/>
    </source>
</evidence>
<dbReference type="InterPro" id="IPR012910">
    <property type="entry name" value="Plug_dom"/>
</dbReference>
<evidence type="ECO:0000256" key="3">
    <source>
        <dbReference type="ARBA" id="ARBA00022452"/>
    </source>
</evidence>
<feature type="chain" id="PRO_5017631050" evidence="12">
    <location>
        <begin position="22"/>
        <end position="140"/>
    </location>
</feature>
<keyword evidence="2 11" id="KW-0813">Transport</keyword>
<name>A0A3C1KQ47_9GAMM</name>
<proteinExistence type="inferred from homology"/>
<dbReference type="GO" id="GO:0006826">
    <property type="term" value="P:iron ion transport"/>
    <property type="evidence" value="ECO:0007669"/>
    <property type="project" value="UniProtKB-KW"/>
</dbReference>
<dbReference type="Gene3D" id="2.40.170.20">
    <property type="entry name" value="TonB-dependent receptor, beta-barrel domain"/>
    <property type="match status" value="1"/>
</dbReference>
<evidence type="ECO:0000313" key="15">
    <source>
        <dbReference type="Proteomes" id="UP000259273"/>
    </source>
</evidence>
<dbReference type="InterPro" id="IPR036942">
    <property type="entry name" value="Beta-barrel_TonB_sf"/>
</dbReference>
<feature type="signal peptide" evidence="12">
    <location>
        <begin position="1"/>
        <end position="21"/>
    </location>
</feature>
<dbReference type="GO" id="GO:0009279">
    <property type="term" value="C:cell outer membrane"/>
    <property type="evidence" value="ECO:0007669"/>
    <property type="project" value="UniProtKB-SubCell"/>
</dbReference>
<comment type="similarity">
    <text evidence="11">Belongs to the TonB-dependent receptor family.</text>
</comment>
<evidence type="ECO:0000256" key="5">
    <source>
        <dbReference type="ARBA" id="ARBA00022692"/>
    </source>
</evidence>
<keyword evidence="5 11" id="KW-0812">Transmembrane</keyword>
<dbReference type="PANTHER" id="PTHR32552">
    <property type="entry name" value="FERRICHROME IRON RECEPTOR-RELATED"/>
    <property type="match status" value="1"/>
</dbReference>
<dbReference type="InterPro" id="IPR039426">
    <property type="entry name" value="TonB-dep_rcpt-like"/>
</dbReference>
<keyword evidence="9 11" id="KW-0472">Membrane</keyword>
<evidence type="ECO:0000313" key="14">
    <source>
        <dbReference type="EMBL" id="HAN28832.1"/>
    </source>
</evidence>
<reference evidence="14 15" key="1">
    <citation type="journal article" date="2018" name="Nat. Biotechnol.">
        <title>A standardized bacterial taxonomy based on genome phylogeny substantially revises the tree of life.</title>
        <authorList>
            <person name="Parks D.H."/>
            <person name="Chuvochina M."/>
            <person name="Waite D.W."/>
            <person name="Rinke C."/>
            <person name="Skarshewski A."/>
            <person name="Chaumeil P.A."/>
            <person name="Hugenholtz P."/>
        </authorList>
    </citation>
    <scope>NUCLEOTIDE SEQUENCE [LARGE SCALE GENOMIC DNA]</scope>
    <source>
        <strain evidence="14">UBA9158</strain>
    </source>
</reference>
<dbReference type="Pfam" id="PF07715">
    <property type="entry name" value="Plug"/>
    <property type="match status" value="1"/>
</dbReference>
<feature type="non-terminal residue" evidence="14">
    <location>
        <position position="140"/>
    </location>
</feature>
<evidence type="ECO:0000256" key="8">
    <source>
        <dbReference type="ARBA" id="ARBA00023077"/>
    </source>
</evidence>
<keyword evidence="8" id="KW-0798">TonB box</keyword>
<dbReference type="SUPFAM" id="SSF56935">
    <property type="entry name" value="Porins"/>
    <property type="match status" value="1"/>
</dbReference>
<evidence type="ECO:0000256" key="11">
    <source>
        <dbReference type="PROSITE-ProRule" id="PRU01360"/>
    </source>
</evidence>
<organism evidence="14 15">
    <name type="scientific">Haliea salexigens</name>
    <dbReference type="NCBI Taxonomy" id="287487"/>
    <lineage>
        <taxon>Bacteria</taxon>
        <taxon>Pseudomonadati</taxon>
        <taxon>Pseudomonadota</taxon>
        <taxon>Gammaproteobacteria</taxon>
        <taxon>Cellvibrionales</taxon>
        <taxon>Halieaceae</taxon>
        <taxon>Haliea</taxon>
    </lineage>
</organism>
<evidence type="ECO:0000256" key="4">
    <source>
        <dbReference type="ARBA" id="ARBA00022496"/>
    </source>
</evidence>
<protein>
    <submittedName>
        <fullName evidence="14">TonB-dependent receptor</fullName>
    </submittedName>
</protein>
<gene>
    <name evidence="14" type="ORF">DCP75_14120</name>
</gene>
<keyword evidence="6" id="KW-0408">Iron</keyword>
<accession>A0A3C1KQ47</accession>
<keyword evidence="12" id="KW-0732">Signal</keyword>
<evidence type="ECO:0000259" key="13">
    <source>
        <dbReference type="Pfam" id="PF07715"/>
    </source>
</evidence>
<feature type="non-terminal residue" evidence="14">
    <location>
        <position position="1"/>
    </location>
</feature>
<keyword evidence="7" id="KW-0406">Ion transport</keyword>
<keyword evidence="10 11" id="KW-0998">Cell outer membrane</keyword>
<feature type="domain" description="TonB-dependent receptor plug" evidence="13">
    <location>
        <begin position="40"/>
        <end position="140"/>
    </location>
</feature>
<dbReference type="AlphaFoldDB" id="A0A3C1KQ47"/>
<evidence type="ECO:0000256" key="7">
    <source>
        <dbReference type="ARBA" id="ARBA00023065"/>
    </source>
</evidence>
<keyword evidence="4" id="KW-0410">Iron transport</keyword>
<evidence type="ECO:0000256" key="12">
    <source>
        <dbReference type="SAM" id="SignalP"/>
    </source>
</evidence>
<dbReference type="Proteomes" id="UP000259273">
    <property type="component" value="Unassembled WGS sequence"/>
</dbReference>
<keyword evidence="14" id="KW-0675">Receptor</keyword>
<evidence type="ECO:0000256" key="9">
    <source>
        <dbReference type="ARBA" id="ARBA00023136"/>
    </source>
</evidence>
<sequence length="140" mass="14421">SVLSLAVAAACSAAVPNSVLAQGMVLEEVVVTARKRAESLQETPLAVTALDATALREAGVRNLADLNTLAPNIDVVEANGSAPLASVYIRGVGQRNTGENIDSGVGIYIDDVYLGRPDGALLDLNDIQSVQVLRGPQGTL</sequence>
<evidence type="ECO:0000256" key="6">
    <source>
        <dbReference type="ARBA" id="ARBA00023004"/>
    </source>
</evidence>
<comment type="caution">
    <text evidence="14">The sequence shown here is derived from an EMBL/GenBank/DDBJ whole genome shotgun (WGS) entry which is preliminary data.</text>
</comment>
<evidence type="ECO:0000256" key="10">
    <source>
        <dbReference type="ARBA" id="ARBA00023237"/>
    </source>
</evidence>
<dbReference type="EMBL" id="DMND01000190">
    <property type="protein sequence ID" value="HAN28832.1"/>
    <property type="molecule type" value="Genomic_DNA"/>
</dbReference>
<evidence type="ECO:0000256" key="2">
    <source>
        <dbReference type="ARBA" id="ARBA00022448"/>
    </source>
</evidence>
<dbReference type="PANTHER" id="PTHR32552:SF81">
    <property type="entry name" value="TONB-DEPENDENT OUTER MEMBRANE RECEPTOR"/>
    <property type="match status" value="1"/>
</dbReference>